<feature type="region of interest" description="Disordered" evidence="1">
    <location>
        <begin position="1"/>
        <end position="25"/>
    </location>
</feature>
<accession>A0A7I8IF02</accession>
<dbReference type="GO" id="GO:0005634">
    <property type="term" value="C:nucleus"/>
    <property type="evidence" value="ECO:0007669"/>
    <property type="project" value="TreeGrafter"/>
</dbReference>
<dbReference type="InterPro" id="IPR051979">
    <property type="entry name" value="B-box_zinc_finger"/>
</dbReference>
<keyword evidence="3" id="KW-1185">Reference proteome</keyword>
<organism evidence="2">
    <name type="scientific">Spirodela intermedia</name>
    <name type="common">Intermediate duckweed</name>
    <dbReference type="NCBI Taxonomy" id="51605"/>
    <lineage>
        <taxon>Eukaryota</taxon>
        <taxon>Viridiplantae</taxon>
        <taxon>Streptophyta</taxon>
        <taxon>Embryophyta</taxon>
        <taxon>Tracheophyta</taxon>
        <taxon>Spermatophyta</taxon>
        <taxon>Magnoliopsida</taxon>
        <taxon>Liliopsida</taxon>
        <taxon>Araceae</taxon>
        <taxon>Lemnoideae</taxon>
        <taxon>Spirodela</taxon>
    </lineage>
</organism>
<evidence type="ECO:0000313" key="3">
    <source>
        <dbReference type="Proteomes" id="UP001189122"/>
    </source>
</evidence>
<dbReference type="GO" id="GO:0006355">
    <property type="term" value="P:regulation of DNA-templated transcription"/>
    <property type="evidence" value="ECO:0007669"/>
    <property type="project" value="TreeGrafter"/>
</dbReference>
<dbReference type="EMBL" id="CACRZD030000002">
    <property type="protein sequence ID" value="CAA6656377.1"/>
    <property type="molecule type" value="Genomic_DNA"/>
</dbReference>
<dbReference type="GO" id="GO:0009640">
    <property type="term" value="P:photomorphogenesis"/>
    <property type="evidence" value="ECO:0007669"/>
    <property type="project" value="TreeGrafter"/>
</dbReference>
<name>A0A7I8IF02_SPIIN</name>
<dbReference type="PANTHER" id="PTHR31832">
    <property type="entry name" value="B-BOX ZINC FINGER PROTEIN 22"/>
    <property type="match status" value="1"/>
</dbReference>
<dbReference type="PANTHER" id="PTHR31832:SF5">
    <property type="entry name" value="OS09G0527900 PROTEIN"/>
    <property type="match status" value="1"/>
</dbReference>
<dbReference type="EMBL" id="LR743589">
    <property type="protein sequence ID" value="CAA2616703.1"/>
    <property type="molecule type" value="Genomic_DNA"/>
</dbReference>
<reference evidence="2 3" key="1">
    <citation type="submission" date="2019-12" db="EMBL/GenBank/DDBJ databases">
        <authorList>
            <person name="Scholz U."/>
            <person name="Mascher M."/>
            <person name="Fiebig A."/>
        </authorList>
    </citation>
    <scope>NUCLEOTIDE SEQUENCE</scope>
</reference>
<dbReference type="AlphaFoldDB" id="A0A7I8IF02"/>
<evidence type="ECO:0000256" key="1">
    <source>
        <dbReference type="SAM" id="MobiDB-lite"/>
    </source>
</evidence>
<proteinExistence type="predicted"/>
<evidence type="ECO:0000313" key="2">
    <source>
        <dbReference type="EMBL" id="CAA2616703.1"/>
    </source>
</evidence>
<dbReference type="Proteomes" id="UP001189122">
    <property type="component" value="Unassembled WGS sequence"/>
</dbReference>
<protein>
    <submittedName>
        <fullName evidence="2">Uncharacterized protein</fullName>
    </submittedName>
</protein>
<sequence>MRTICDVCESAPPSSSARRTRPPSANPVTIRSRINKVVMVSLCSIVLKLKMHLLWNLHLVLEHCNKLASRHVRVGLAIPSDVPLCDISFFYCEIDGSSLCLQCDTVVHVGGKQTHKRYLLLRQRVEFPMDKANNSEGLALQTLVLMRRGRSRRCQIFDQRKLQNHRLTTIPHVETMKDECRNINAEMIDLNARPLHAQGQPSSTQARGMHVIEGTSHHNGTVIHIGSFKGGPEK</sequence>
<gene>
    <name evidence="2" type="ORF">SI7747_02002917</name>
</gene>
<feature type="compositionally biased region" description="Low complexity" evidence="1">
    <location>
        <begin position="10"/>
        <end position="25"/>
    </location>
</feature>